<accession>A0A486N364</accession>
<evidence type="ECO:0000313" key="1">
    <source>
        <dbReference type="EMBL" id="VGL48392.1"/>
    </source>
</evidence>
<organism evidence="1">
    <name type="scientific">Klebsiella pneumoniae</name>
    <dbReference type="NCBI Taxonomy" id="573"/>
    <lineage>
        <taxon>Bacteria</taxon>
        <taxon>Pseudomonadati</taxon>
        <taxon>Pseudomonadota</taxon>
        <taxon>Gammaproteobacteria</taxon>
        <taxon>Enterobacterales</taxon>
        <taxon>Enterobacteriaceae</taxon>
        <taxon>Klebsiella/Raoultella group</taxon>
        <taxon>Klebsiella</taxon>
        <taxon>Klebsiella pneumoniae complex</taxon>
    </lineage>
</organism>
<dbReference type="AlphaFoldDB" id="A0A486N364"/>
<protein>
    <submittedName>
        <fullName evidence="1">Uncharacterized protein</fullName>
    </submittedName>
</protein>
<dbReference type="EMBL" id="CAAHDG010000009">
    <property type="protein sequence ID" value="VGM49294.1"/>
    <property type="molecule type" value="Genomic_DNA"/>
</dbReference>
<evidence type="ECO:0000313" key="2">
    <source>
        <dbReference type="EMBL" id="VGM49294.1"/>
    </source>
</evidence>
<dbReference type="EMBL" id="CAAHCS010000001">
    <property type="protein sequence ID" value="VGL48392.1"/>
    <property type="molecule type" value="Genomic_DNA"/>
</dbReference>
<gene>
    <name evidence="2" type="ORF">SAMEA4873561_03514</name>
    <name evidence="1" type="ORF">SAMEA4873648_00874</name>
</gene>
<name>A0A486N364_KLEPN</name>
<proteinExistence type="predicted"/>
<reference evidence="1" key="1">
    <citation type="submission" date="2019-03" db="EMBL/GenBank/DDBJ databases">
        <authorList>
            <consortium name="Pathogen Informatics"/>
        </authorList>
    </citation>
    <scope>NUCLEOTIDE SEQUENCE</scope>
    <source>
        <strain evidence="2">5012STDY7626360</strain>
        <strain evidence="1">5012STDY7626446</strain>
    </source>
</reference>
<sequence>MPVGDRRLPAGKMAAAVAAVGVAVDDGSIVDIVQRQVAGAALAESAEALGGVETGHRDQRR</sequence>